<protein>
    <submittedName>
        <fullName evidence="3">Uncharacterized protein</fullName>
    </submittedName>
</protein>
<dbReference type="PANTHER" id="PTHR32133:SF356">
    <property type="entry name" value="F-BOX DOMAIN-CONTAINING PROTEIN"/>
    <property type="match status" value="1"/>
</dbReference>
<dbReference type="Pfam" id="PF23635">
    <property type="entry name" value="Beta-prop_AT5G49610-like"/>
    <property type="match status" value="1"/>
</dbReference>
<reference evidence="3" key="1">
    <citation type="submission" date="2018-08" db="EMBL/GenBank/DDBJ databases">
        <authorList>
            <person name="Rossello M."/>
        </authorList>
    </citation>
    <scope>NUCLEOTIDE SEQUENCE [LARGE SCALE GENOMIC DNA]</scope>
    <source>
        <strain evidence="3">cv. Chinese Spring</strain>
    </source>
</reference>
<organism evidence="3">
    <name type="scientific">Triticum aestivum</name>
    <name type="common">Wheat</name>
    <dbReference type="NCBI Taxonomy" id="4565"/>
    <lineage>
        <taxon>Eukaryota</taxon>
        <taxon>Viridiplantae</taxon>
        <taxon>Streptophyta</taxon>
        <taxon>Embryophyta</taxon>
        <taxon>Tracheophyta</taxon>
        <taxon>Spermatophyta</taxon>
        <taxon>Magnoliopsida</taxon>
        <taxon>Liliopsida</taxon>
        <taxon>Poales</taxon>
        <taxon>Poaceae</taxon>
        <taxon>BOP clade</taxon>
        <taxon>Pooideae</taxon>
        <taxon>Triticodae</taxon>
        <taxon>Triticeae</taxon>
        <taxon>Triticinae</taxon>
        <taxon>Triticum</taxon>
    </lineage>
</organism>
<dbReference type="OMA" id="IDWIAYT"/>
<dbReference type="Gramene" id="TraesCLE_scaffold_111834_01G000200.1">
    <property type="protein sequence ID" value="TraesCLE_scaffold_111834_01G000200.1"/>
    <property type="gene ID" value="TraesCLE_scaffold_111834_01G000200"/>
</dbReference>
<dbReference type="Gramene" id="TraesROB_scaffold_049228_01G000200.1">
    <property type="protein sequence ID" value="TraesROB_scaffold_049228_01G000200.1"/>
    <property type="gene ID" value="TraesROB_scaffold_049228_01G000200"/>
</dbReference>
<sequence>MASSPPPPQQQVNLVDDVVAEILLRLPPDEPEHLFRAALVCKPWLRVICDPAFRRRYRAFHGAPPLLGLLHRTQVCDGDPAARFASTTSMPDFPHPGSDGRRTRPLDCRHGRVLIHMLQDPEVDLLVWDPVNGDRHVVPEPDIDWMIYTAAVFCAAAGCDHLNCHGGPFRVVFLATDDHEEVVKASVYSSVTGAWSAPVSLDDSCECYARHKRDATAKRRYYIPYVQPRRVAAIGDAVYFTLSRSSAIAKYDCGKNRLSVIDPPPPDAEAYNGFIALMVMEDNSLGLAGVQDFSLHLWSRKVKGAAKWVQCMVIDLEKIMPMAKPLKGNGASVVGFAEGLCVIFVRTEGGLFRIELKSGLVKKVDEPAVYFSVLPYMSFYTPDRGRLLSLARLTDA</sequence>
<dbReference type="SUPFAM" id="SSF81383">
    <property type="entry name" value="F-box domain"/>
    <property type="match status" value="1"/>
</dbReference>
<dbReference type="KEGG" id="taes:123130254"/>
<dbReference type="Proteomes" id="UP000019116">
    <property type="component" value="Chromosome 6A"/>
</dbReference>
<evidence type="ECO:0000259" key="1">
    <source>
        <dbReference type="Pfam" id="PF00646"/>
    </source>
</evidence>
<dbReference type="InterPro" id="IPR001810">
    <property type="entry name" value="F-box_dom"/>
</dbReference>
<dbReference type="OrthoDB" id="582030at2759"/>
<name>A0A3B6NKU1_WHEAT</name>
<dbReference type="Gramene" id="TraesCS6A02G083500.1">
    <property type="protein sequence ID" value="TraesCS6A02G083500.1"/>
    <property type="gene ID" value="TraesCS6A02G083500"/>
</dbReference>
<dbReference type="InterPro" id="IPR056594">
    <property type="entry name" value="AT5G49610-like_b-prop"/>
</dbReference>
<evidence type="ECO:0000313" key="4">
    <source>
        <dbReference type="Proteomes" id="UP000019116"/>
    </source>
</evidence>
<dbReference type="EnsemblPlants" id="TraesCS6A02G083500.1">
    <property type="protein sequence ID" value="TraesCS6A02G083500.1"/>
    <property type="gene ID" value="TraesCS6A02G083500"/>
</dbReference>
<keyword evidence="4" id="KW-1185">Reference proteome</keyword>
<evidence type="ECO:0000313" key="3">
    <source>
        <dbReference type="EnsemblPlants" id="TraesCS6A02G083500.1"/>
    </source>
</evidence>
<dbReference type="AlphaFoldDB" id="A0A3B6NKU1"/>
<dbReference type="RefSeq" id="XP_044406129.1">
    <property type="nucleotide sequence ID" value="XM_044550194.1"/>
</dbReference>
<gene>
    <name evidence="3" type="primary">LOC123130254</name>
</gene>
<evidence type="ECO:0000259" key="2">
    <source>
        <dbReference type="Pfam" id="PF23635"/>
    </source>
</evidence>
<feature type="domain" description="F-box protein AT5G49610-like beta-propeller" evidence="2">
    <location>
        <begin position="106"/>
        <end position="382"/>
    </location>
</feature>
<dbReference type="Gramene" id="TraesCS6A03G0188900.1">
    <property type="protein sequence ID" value="TraesCS6A03G0188900.1.CDS"/>
    <property type="gene ID" value="TraesCS6A03G0188900"/>
</dbReference>
<feature type="domain" description="F-box" evidence="1">
    <location>
        <begin position="13"/>
        <end position="55"/>
    </location>
</feature>
<dbReference type="Gramene" id="TraesJUL6A03G03288160.1">
    <property type="protein sequence ID" value="TraesJUL6A03G03288160.1"/>
    <property type="gene ID" value="TraesJUL6A03G03288160"/>
</dbReference>
<dbReference type="Gramene" id="TraesARI6A03G03217190.1">
    <property type="protein sequence ID" value="TraesARI6A03G03217190.1"/>
    <property type="gene ID" value="TraesARI6A03G03217190"/>
</dbReference>
<dbReference type="PaxDb" id="4565-Traes_6AS_9E0AC7844.1"/>
<dbReference type="InterPro" id="IPR036047">
    <property type="entry name" value="F-box-like_dom_sf"/>
</dbReference>
<dbReference type="GeneID" id="123130254"/>
<proteinExistence type="predicted"/>
<accession>A0A3B6NKU1</accession>
<reference evidence="3" key="2">
    <citation type="submission" date="2018-10" db="UniProtKB">
        <authorList>
            <consortium name="EnsemblPlants"/>
        </authorList>
    </citation>
    <scope>IDENTIFICATION</scope>
</reference>
<dbReference type="Pfam" id="PF00646">
    <property type="entry name" value="F-box"/>
    <property type="match status" value="1"/>
</dbReference>
<dbReference type="Gene3D" id="1.20.1280.50">
    <property type="match status" value="1"/>
</dbReference>
<dbReference type="PANTHER" id="PTHR32133">
    <property type="entry name" value="OS07G0120400 PROTEIN"/>
    <property type="match status" value="1"/>
</dbReference>